<dbReference type="AlphaFoldDB" id="A0A166B965"/>
<dbReference type="EMBL" id="KV428116">
    <property type="protein sequence ID" value="KZT36118.1"/>
    <property type="molecule type" value="Genomic_DNA"/>
</dbReference>
<dbReference type="Proteomes" id="UP000076798">
    <property type="component" value="Unassembled WGS sequence"/>
</dbReference>
<dbReference type="InterPro" id="IPR045338">
    <property type="entry name" value="DUF6535"/>
</dbReference>
<feature type="transmembrane region" description="Helical" evidence="2">
    <location>
        <begin position="94"/>
        <end position="118"/>
    </location>
</feature>
<name>A0A166B965_9AGAM</name>
<evidence type="ECO:0000256" key="1">
    <source>
        <dbReference type="SAM" id="MobiDB-lite"/>
    </source>
</evidence>
<dbReference type="Pfam" id="PF20153">
    <property type="entry name" value="DUF6535"/>
    <property type="match status" value="1"/>
</dbReference>
<sequence length="963" mass="108324">MADHSSAVSICALEAKFDRLLSLMDTQTLAIREQTTAIENELKDHGEKLETLRKDAVKNDQPFEQRKLHDQQTWGAMNKEAVAMTKEAVGEWTTLMNVSLVFNAIFLAIVTAFIVPVLQSLQSPASDGTDTSADDQGASLGLFDPHRQDVIQQWIALFQVSAFALSIFNSALCVLGTQWGARLIARIKAGDYHESTIQFERRKAIGKKWLLRLSGLLFSTLLLSILLFMVAFLLQAWVVAYAQPEPRPVLIAAASIVTAMVFTILIIVTVTTYHAVRRENSPFETPLSNVIRLLFISGGNHEGSTQSTEDMLEVTKDDGKDMIYERGSEYYEFTPATLKVYASVVINSPEAEVLDKVVPSFRFGPWAQAGDHFFSLFDAVYERFMATDTSIRVRETIDEEFRSSWKLLTEGERKGNTRIGQWYKDQCRFLCDQSAEGHAKYFRSWVGAALAREDNEDLREIAQLPYKESIGRVLVSYDREGKVGDRRDIFRSALEKCFDLLRAGKEDDVREIVSARHSSIIKSFMRSPGGGESTLCSFILQGREEVILSEISDFLSDPLLVSHSHVYNIVAALVARLPPDFSLTAPLGLSHVLAKACRIGLLWSGIWEEFTDPALFLLERGAFDMLSDVSSAYVFLKQSLEHLDISSASYNRASSFLDQHTERFSGCLELSVDARSTLVADLSVFARELDSPDHNARVRRFMIAFNRYHAILLGGHPPLHGPADSLSILKSIMRNPFANWRDLESFVSRVGWTNAAIWKVICRAENLVDVGYVDNDLLPLRLLGYLKERDFVLPFDSDLSPLLDCITRHEPCWYCWEEHSDALMHYIAQGDAFRRLTDRDSARKFFTLCANEPDDYLDDYRNGTSGETRRQAKEYLKQMNSVNDETATNSRVMKYGHMIRAAITKWLGHKLSVDRTPHSESASPVPHRAIEMENMSPIEEDSTNSVAGADPDLHTADAHGTPA</sequence>
<evidence type="ECO:0000256" key="2">
    <source>
        <dbReference type="SAM" id="Phobius"/>
    </source>
</evidence>
<evidence type="ECO:0000313" key="5">
    <source>
        <dbReference type="Proteomes" id="UP000076798"/>
    </source>
</evidence>
<feature type="transmembrane region" description="Helical" evidence="2">
    <location>
        <begin position="154"/>
        <end position="176"/>
    </location>
</feature>
<feature type="region of interest" description="Disordered" evidence="1">
    <location>
        <begin position="934"/>
        <end position="963"/>
    </location>
</feature>
<evidence type="ECO:0000313" key="4">
    <source>
        <dbReference type="EMBL" id="KZT36118.1"/>
    </source>
</evidence>
<organism evidence="4 5">
    <name type="scientific">Sistotremastrum suecicum HHB10207 ss-3</name>
    <dbReference type="NCBI Taxonomy" id="1314776"/>
    <lineage>
        <taxon>Eukaryota</taxon>
        <taxon>Fungi</taxon>
        <taxon>Dikarya</taxon>
        <taxon>Basidiomycota</taxon>
        <taxon>Agaricomycotina</taxon>
        <taxon>Agaricomycetes</taxon>
        <taxon>Sistotremastrales</taxon>
        <taxon>Sistotremastraceae</taxon>
        <taxon>Sistotremastrum</taxon>
    </lineage>
</organism>
<accession>A0A166B965</accession>
<feature type="transmembrane region" description="Helical" evidence="2">
    <location>
        <begin position="209"/>
        <end position="237"/>
    </location>
</feature>
<proteinExistence type="predicted"/>
<reference evidence="4 5" key="1">
    <citation type="journal article" date="2016" name="Mol. Biol. Evol.">
        <title>Comparative Genomics of Early-Diverging Mushroom-Forming Fungi Provides Insights into the Origins of Lignocellulose Decay Capabilities.</title>
        <authorList>
            <person name="Nagy L.G."/>
            <person name="Riley R."/>
            <person name="Tritt A."/>
            <person name="Adam C."/>
            <person name="Daum C."/>
            <person name="Floudas D."/>
            <person name="Sun H."/>
            <person name="Yadav J.S."/>
            <person name="Pangilinan J."/>
            <person name="Larsson K.H."/>
            <person name="Matsuura K."/>
            <person name="Barry K."/>
            <person name="Labutti K."/>
            <person name="Kuo R."/>
            <person name="Ohm R.A."/>
            <person name="Bhattacharya S.S."/>
            <person name="Shirouzu T."/>
            <person name="Yoshinaga Y."/>
            <person name="Martin F.M."/>
            <person name="Grigoriev I.V."/>
            <person name="Hibbett D.S."/>
        </authorList>
    </citation>
    <scope>NUCLEOTIDE SEQUENCE [LARGE SCALE GENOMIC DNA]</scope>
    <source>
        <strain evidence="4 5">HHB10207 ss-3</strain>
    </source>
</reference>
<protein>
    <recommendedName>
        <fullName evidence="3">DUF6535 domain-containing protein</fullName>
    </recommendedName>
</protein>
<feature type="transmembrane region" description="Helical" evidence="2">
    <location>
        <begin position="249"/>
        <end position="273"/>
    </location>
</feature>
<keyword evidence="5" id="KW-1185">Reference proteome</keyword>
<evidence type="ECO:0000259" key="3">
    <source>
        <dbReference type="Pfam" id="PF20153"/>
    </source>
</evidence>
<feature type="domain" description="DUF6535" evidence="3">
    <location>
        <begin position="74"/>
        <end position="237"/>
    </location>
</feature>
<gene>
    <name evidence="4" type="ORF">SISSUDRAFT_1063911</name>
</gene>
<keyword evidence="2" id="KW-0472">Membrane</keyword>
<keyword evidence="2" id="KW-0812">Transmembrane</keyword>
<keyword evidence="2" id="KW-1133">Transmembrane helix</keyword>